<evidence type="ECO:0000313" key="1">
    <source>
        <dbReference type="EMBL" id="KAK7496238.1"/>
    </source>
</evidence>
<organism evidence="1 2">
    <name type="scientific">Batillaria attramentaria</name>
    <dbReference type="NCBI Taxonomy" id="370345"/>
    <lineage>
        <taxon>Eukaryota</taxon>
        <taxon>Metazoa</taxon>
        <taxon>Spiralia</taxon>
        <taxon>Lophotrochozoa</taxon>
        <taxon>Mollusca</taxon>
        <taxon>Gastropoda</taxon>
        <taxon>Caenogastropoda</taxon>
        <taxon>Sorbeoconcha</taxon>
        <taxon>Cerithioidea</taxon>
        <taxon>Batillariidae</taxon>
        <taxon>Batillaria</taxon>
    </lineage>
</organism>
<dbReference type="AlphaFoldDB" id="A0ABD0LA46"/>
<evidence type="ECO:0000313" key="2">
    <source>
        <dbReference type="Proteomes" id="UP001519460"/>
    </source>
</evidence>
<accession>A0ABD0LA46</accession>
<name>A0ABD0LA46_9CAEN</name>
<gene>
    <name evidence="1" type="ORF">BaRGS_00012648</name>
</gene>
<dbReference type="EMBL" id="JACVVK020000069">
    <property type="protein sequence ID" value="KAK7496238.1"/>
    <property type="molecule type" value="Genomic_DNA"/>
</dbReference>
<keyword evidence="2" id="KW-1185">Reference proteome</keyword>
<sequence>MDNSTTAPTNTTTDTGLLGMKCVFRSPMAGPDLGPGDWQYYDVQHRYCAFGCCNDDCCVPTAGNDESLSASLLGKKTGSLKSDAISGSQNPQYKSQRAATDARSYCQLLEKEL</sequence>
<proteinExistence type="predicted"/>
<dbReference type="Proteomes" id="UP001519460">
    <property type="component" value="Unassembled WGS sequence"/>
</dbReference>
<comment type="caution">
    <text evidence="1">The sequence shown here is derived from an EMBL/GenBank/DDBJ whole genome shotgun (WGS) entry which is preliminary data.</text>
</comment>
<protein>
    <submittedName>
        <fullName evidence="1">Uncharacterized protein</fullName>
    </submittedName>
</protein>
<reference evidence="1 2" key="1">
    <citation type="journal article" date="2023" name="Sci. Data">
        <title>Genome assembly of the Korean intertidal mud-creeper Batillaria attramentaria.</title>
        <authorList>
            <person name="Patra A.K."/>
            <person name="Ho P.T."/>
            <person name="Jun S."/>
            <person name="Lee S.J."/>
            <person name="Kim Y."/>
            <person name="Won Y.J."/>
        </authorList>
    </citation>
    <scope>NUCLEOTIDE SEQUENCE [LARGE SCALE GENOMIC DNA]</scope>
    <source>
        <strain evidence="1">Wonlab-2016</strain>
    </source>
</reference>